<dbReference type="Proteomes" id="UP001324287">
    <property type="component" value="Chromosome"/>
</dbReference>
<evidence type="ECO:0000313" key="2">
    <source>
        <dbReference type="Proteomes" id="UP001324287"/>
    </source>
</evidence>
<keyword evidence="2" id="KW-1185">Reference proteome</keyword>
<name>A0ABZ1ATQ6_9ACTN</name>
<protein>
    <recommendedName>
        <fullName evidence="3">PIN domain-containing protein</fullName>
    </recommendedName>
</protein>
<gene>
    <name evidence="1" type="ORF">U6N30_17935</name>
</gene>
<evidence type="ECO:0000313" key="1">
    <source>
        <dbReference type="EMBL" id="WRL61961.1"/>
    </source>
</evidence>
<sequence length="54" mass="5840">MRLTDIGHDRAHPVADLIVAGSAELAGLIVLHHDNDFDVIAEITGQPIERLVLT</sequence>
<reference evidence="1 2" key="1">
    <citation type="submission" date="2023-12" db="EMBL/GenBank/DDBJ databases">
        <title>Blastococcus brunescens sp. nov., an actonobacterium isolated from sandstone collected in sahara desert.</title>
        <authorList>
            <person name="Gtari M."/>
            <person name="Ghodhbane F."/>
        </authorList>
    </citation>
    <scope>NUCLEOTIDE SEQUENCE [LARGE SCALE GENOMIC DNA]</scope>
    <source>
        <strain evidence="1 2">BMG 8361</strain>
    </source>
</reference>
<dbReference type="RefSeq" id="WP_324273320.1">
    <property type="nucleotide sequence ID" value="NZ_CP141261.1"/>
</dbReference>
<dbReference type="EMBL" id="CP141261">
    <property type="protein sequence ID" value="WRL61961.1"/>
    <property type="molecule type" value="Genomic_DNA"/>
</dbReference>
<dbReference type="Gene3D" id="3.40.50.1010">
    <property type="entry name" value="5'-nuclease"/>
    <property type="match status" value="1"/>
</dbReference>
<accession>A0ABZ1ATQ6</accession>
<evidence type="ECO:0008006" key="3">
    <source>
        <dbReference type="Google" id="ProtNLM"/>
    </source>
</evidence>
<organism evidence="1 2">
    <name type="scientific">Blastococcus brunescens</name>
    <dbReference type="NCBI Taxonomy" id="1564165"/>
    <lineage>
        <taxon>Bacteria</taxon>
        <taxon>Bacillati</taxon>
        <taxon>Actinomycetota</taxon>
        <taxon>Actinomycetes</taxon>
        <taxon>Geodermatophilales</taxon>
        <taxon>Geodermatophilaceae</taxon>
        <taxon>Blastococcus</taxon>
    </lineage>
</organism>
<proteinExistence type="predicted"/>